<accession>A0A6H5H7N5</accession>
<gene>
    <name evidence="1" type="ORF">NTEN_LOCUS18331</name>
</gene>
<sequence>MVERHLRGLSTVVLGSLNQQPLGGIRVDARMERSPRGHSNLEGESQLAMLPGSSIKWYLLYYNEHSICSRSGTSE</sequence>
<protein>
    <submittedName>
        <fullName evidence="1">Uncharacterized protein</fullName>
    </submittedName>
</protein>
<evidence type="ECO:0000313" key="2">
    <source>
        <dbReference type="Proteomes" id="UP000479000"/>
    </source>
</evidence>
<name>A0A6H5H7N5_9HEMI</name>
<evidence type="ECO:0000313" key="1">
    <source>
        <dbReference type="EMBL" id="CAB0013762.1"/>
    </source>
</evidence>
<dbReference type="AlphaFoldDB" id="A0A6H5H7N5"/>
<dbReference type="EMBL" id="CADCXU010027013">
    <property type="protein sequence ID" value="CAB0013762.1"/>
    <property type="molecule type" value="Genomic_DNA"/>
</dbReference>
<proteinExistence type="predicted"/>
<reference evidence="1 2" key="1">
    <citation type="submission" date="2020-02" db="EMBL/GenBank/DDBJ databases">
        <authorList>
            <person name="Ferguson B K."/>
        </authorList>
    </citation>
    <scope>NUCLEOTIDE SEQUENCE [LARGE SCALE GENOMIC DNA]</scope>
</reference>
<dbReference type="Proteomes" id="UP000479000">
    <property type="component" value="Unassembled WGS sequence"/>
</dbReference>
<organism evidence="1 2">
    <name type="scientific">Nesidiocoris tenuis</name>
    <dbReference type="NCBI Taxonomy" id="355587"/>
    <lineage>
        <taxon>Eukaryota</taxon>
        <taxon>Metazoa</taxon>
        <taxon>Ecdysozoa</taxon>
        <taxon>Arthropoda</taxon>
        <taxon>Hexapoda</taxon>
        <taxon>Insecta</taxon>
        <taxon>Pterygota</taxon>
        <taxon>Neoptera</taxon>
        <taxon>Paraneoptera</taxon>
        <taxon>Hemiptera</taxon>
        <taxon>Heteroptera</taxon>
        <taxon>Panheteroptera</taxon>
        <taxon>Cimicomorpha</taxon>
        <taxon>Miridae</taxon>
        <taxon>Dicyphina</taxon>
        <taxon>Nesidiocoris</taxon>
    </lineage>
</organism>
<keyword evidence="2" id="KW-1185">Reference proteome</keyword>